<keyword evidence="2" id="KW-1185">Reference proteome</keyword>
<accession>A0A2G9G0D0</accession>
<organism evidence="1 2">
    <name type="scientific">Handroanthus impetiginosus</name>
    <dbReference type="NCBI Taxonomy" id="429701"/>
    <lineage>
        <taxon>Eukaryota</taxon>
        <taxon>Viridiplantae</taxon>
        <taxon>Streptophyta</taxon>
        <taxon>Embryophyta</taxon>
        <taxon>Tracheophyta</taxon>
        <taxon>Spermatophyta</taxon>
        <taxon>Magnoliopsida</taxon>
        <taxon>eudicotyledons</taxon>
        <taxon>Gunneridae</taxon>
        <taxon>Pentapetalae</taxon>
        <taxon>asterids</taxon>
        <taxon>lamiids</taxon>
        <taxon>Lamiales</taxon>
        <taxon>Bignoniaceae</taxon>
        <taxon>Crescentiina</taxon>
        <taxon>Tabebuia alliance</taxon>
        <taxon>Handroanthus</taxon>
    </lineage>
</organism>
<name>A0A2G9G0D0_9LAMI</name>
<dbReference type="AlphaFoldDB" id="A0A2G9G0D0"/>
<comment type="caution">
    <text evidence="1">The sequence shown here is derived from an EMBL/GenBank/DDBJ whole genome shotgun (WGS) entry which is preliminary data.</text>
</comment>
<evidence type="ECO:0000313" key="2">
    <source>
        <dbReference type="Proteomes" id="UP000231279"/>
    </source>
</evidence>
<gene>
    <name evidence="1" type="ORF">CDL12_28755</name>
</gene>
<sequence length="112" mass="12719">MWRKCRSSCIWATDNYSSIERLSRRAYILRKMNVANCSQVPIQFGSTGNSLEAISRNGCNDEHNSNPSESETKQYLTCLGNLHRFDNLSVGSNISTEIIYIPNVSTYFSEVQ</sequence>
<dbReference type="EMBL" id="NKXS01008111">
    <property type="protein sequence ID" value="PIM98762.1"/>
    <property type="molecule type" value="Genomic_DNA"/>
</dbReference>
<dbReference type="Proteomes" id="UP000231279">
    <property type="component" value="Unassembled WGS sequence"/>
</dbReference>
<protein>
    <submittedName>
        <fullName evidence="1">Uncharacterized protein</fullName>
    </submittedName>
</protein>
<reference evidence="2" key="1">
    <citation type="journal article" date="2018" name="Gigascience">
        <title>Genome assembly of the Pink Ipe (Handroanthus impetiginosus, Bignoniaceae), a highly valued, ecologically keystone Neotropical timber forest tree.</title>
        <authorList>
            <person name="Silva-Junior O.B."/>
            <person name="Grattapaglia D."/>
            <person name="Novaes E."/>
            <person name="Collevatti R.G."/>
        </authorList>
    </citation>
    <scope>NUCLEOTIDE SEQUENCE [LARGE SCALE GENOMIC DNA]</scope>
    <source>
        <strain evidence="2">cv. UFG-1</strain>
    </source>
</reference>
<proteinExistence type="predicted"/>
<evidence type="ECO:0000313" key="1">
    <source>
        <dbReference type="EMBL" id="PIM98762.1"/>
    </source>
</evidence>